<dbReference type="STRING" id="380248.SAMN05216251_101295"/>
<accession>A0A1I1XCQ3</accession>
<dbReference type="EMBL" id="FONG01000001">
    <property type="protein sequence ID" value="SFE04951.1"/>
    <property type="molecule type" value="Genomic_DNA"/>
</dbReference>
<keyword evidence="2" id="KW-1133">Transmembrane helix</keyword>
<keyword evidence="2" id="KW-0812">Transmembrane</keyword>
<name>A0A1I1XCQ3_9ACTN</name>
<reference evidence="3 4" key="1">
    <citation type="submission" date="2016-10" db="EMBL/GenBank/DDBJ databases">
        <authorList>
            <person name="de Groot N.N."/>
        </authorList>
    </citation>
    <scope>NUCLEOTIDE SEQUENCE [LARGE SCALE GENOMIC DNA]</scope>
    <source>
        <strain evidence="3 4">CGMCC 4.3510</strain>
    </source>
</reference>
<keyword evidence="2" id="KW-0472">Membrane</keyword>
<dbReference type="AlphaFoldDB" id="A0A1I1XCQ3"/>
<feature type="compositionally biased region" description="Pro residues" evidence="1">
    <location>
        <begin position="1"/>
        <end position="29"/>
    </location>
</feature>
<feature type="compositionally biased region" description="Polar residues" evidence="1">
    <location>
        <begin position="32"/>
        <end position="43"/>
    </location>
</feature>
<evidence type="ECO:0000256" key="1">
    <source>
        <dbReference type="SAM" id="MobiDB-lite"/>
    </source>
</evidence>
<protein>
    <submittedName>
        <fullName evidence="3">Uncharacterized protein</fullName>
    </submittedName>
</protein>
<dbReference type="Proteomes" id="UP000199323">
    <property type="component" value="Unassembled WGS sequence"/>
</dbReference>
<evidence type="ECO:0000313" key="4">
    <source>
        <dbReference type="Proteomes" id="UP000199323"/>
    </source>
</evidence>
<sequence length="79" mass="8253">MSTPAPSPAPGPAPTPAAGSTPPPAPEQPQPRYSSVVGTTNGSESRKERGVVLRVLMYVVVAHLLAFFIWLLFLVGARG</sequence>
<proteinExistence type="predicted"/>
<keyword evidence="4" id="KW-1185">Reference proteome</keyword>
<feature type="region of interest" description="Disordered" evidence="1">
    <location>
        <begin position="1"/>
        <end position="47"/>
    </location>
</feature>
<feature type="transmembrane region" description="Helical" evidence="2">
    <location>
        <begin position="55"/>
        <end position="77"/>
    </location>
</feature>
<dbReference type="InterPro" id="IPR046129">
    <property type="entry name" value="DUF6126"/>
</dbReference>
<dbReference type="RefSeq" id="WP_093711440.1">
    <property type="nucleotide sequence ID" value="NZ_FONG01000001.1"/>
</dbReference>
<evidence type="ECO:0000256" key="2">
    <source>
        <dbReference type="SAM" id="Phobius"/>
    </source>
</evidence>
<organism evidence="3 4">
    <name type="scientific">Actinacidiphila alni</name>
    <dbReference type="NCBI Taxonomy" id="380248"/>
    <lineage>
        <taxon>Bacteria</taxon>
        <taxon>Bacillati</taxon>
        <taxon>Actinomycetota</taxon>
        <taxon>Actinomycetes</taxon>
        <taxon>Kitasatosporales</taxon>
        <taxon>Streptomycetaceae</taxon>
        <taxon>Actinacidiphila</taxon>
    </lineage>
</organism>
<evidence type="ECO:0000313" key="3">
    <source>
        <dbReference type="EMBL" id="SFE04951.1"/>
    </source>
</evidence>
<gene>
    <name evidence="3" type="ORF">SAMN05216251_101295</name>
</gene>
<dbReference type="Pfam" id="PF19621">
    <property type="entry name" value="DUF6126"/>
    <property type="match status" value="1"/>
</dbReference>